<dbReference type="PROSITE" id="PS51146">
    <property type="entry name" value="KAIC"/>
    <property type="match status" value="2"/>
</dbReference>
<dbReference type="EMBL" id="WTPX01000006">
    <property type="protein sequence ID" value="NNJ24342.1"/>
    <property type="molecule type" value="Genomic_DNA"/>
</dbReference>
<gene>
    <name evidence="2" type="primary">kaiC_2</name>
    <name evidence="2" type="ORF">LzC2_03980</name>
</gene>
<accession>A0ABX1V847</accession>
<proteinExistence type="predicted"/>
<dbReference type="SUPFAM" id="SSF52540">
    <property type="entry name" value="P-loop containing nucleoside triphosphate hydrolases"/>
    <property type="match status" value="3"/>
</dbReference>
<dbReference type="GO" id="GO:0004674">
    <property type="term" value="F:protein serine/threonine kinase activity"/>
    <property type="evidence" value="ECO:0007669"/>
    <property type="project" value="UniProtKB-EC"/>
</dbReference>
<dbReference type="Pfam" id="PF06745">
    <property type="entry name" value="ATPase"/>
    <property type="match status" value="3"/>
</dbReference>
<dbReference type="RefSeq" id="WP_171183179.1">
    <property type="nucleotide sequence ID" value="NZ_WTPX01000006.1"/>
</dbReference>
<dbReference type="InterPro" id="IPR027417">
    <property type="entry name" value="P-loop_NTPase"/>
</dbReference>
<sequence>MSEIQHLSTGVEHLDDVLGGGLPIYSCQIVAGGPGAGKTILAQQIAFHTLSARPDARALYLTTVSEPMPKVVRFMQQFSFFKAEAVGERVLIQDVGPMLREVAPDQAVDALMDLVTAHRPDLLVIDSFKAIRDLQQGPGDFRLFVHDLASRLAAARCTALLLGEYDRSALADGAEFAVADGITFLETTNRYGDSQRSLQVLKMRGQAADLRSFPFLITSDGVKVLASREEPEPRPSTRKRVPTGVPGLDALLDGGFPGGRAVLLSGRSGTGKTTLGLQMLNVGCRRGERSLLISFEQTPARLWEMAAGFGWDLEQHERDGLLRTVYVPQSSVRVIPNLDLIAEAIDEFQPDRVLLDSLAAYLHRVRDLGVQQDMTFRLVSLIQQHGATGLLVSDATNEADERFSRFGVEETVADGVVLLSTASGEFGQRRYLQVPKMRACPHVTGRKRMAITEHGVEVYYDPPGEHPTIDSPDTVAFGPVEPLLEDGLAYGTTWLVRGTGGVGKTTLLQQFVADGLNANDDILYVTLDSTPDQVRSELRRAGIDVGHPDSAPRLRFLAPGAHTSASGSHTDLDLADPEALLFLLNRQIDALRAPARVVLDSIWPLAARLPSDALVSLVQQKNQTLRRPYVTILDTAPTKAFDERTTARLENSYDAVLELTAVGGRGPGRRIDLSVKKIRGVGVRRESVELKQEADGGVAAVADESTTDSDH</sequence>
<protein>
    <submittedName>
        <fullName evidence="2">Circadian clock protein kinase KaiC</fullName>
        <ecNumber evidence="2">2.7.11.1</ecNumber>
    </submittedName>
</protein>
<dbReference type="InterPro" id="IPR051347">
    <property type="entry name" value="Circadian_clock_KaiC-rel"/>
</dbReference>
<dbReference type="SMART" id="SM00382">
    <property type="entry name" value="AAA"/>
    <property type="match status" value="3"/>
</dbReference>
<dbReference type="PANTHER" id="PTHR42926:SF1">
    <property type="entry name" value="CIRCADIAN CLOCK OSCILLATOR PROTEIN KAIC 1"/>
    <property type="match status" value="1"/>
</dbReference>
<organism evidence="2 3">
    <name type="scientific">Alienimonas chondri</name>
    <dbReference type="NCBI Taxonomy" id="2681879"/>
    <lineage>
        <taxon>Bacteria</taxon>
        <taxon>Pseudomonadati</taxon>
        <taxon>Planctomycetota</taxon>
        <taxon>Planctomycetia</taxon>
        <taxon>Planctomycetales</taxon>
        <taxon>Planctomycetaceae</taxon>
        <taxon>Alienimonas</taxon>
    </lineage>
</organism>
<evidence type="ECO:0000259" key="1">
    <source>
        <dbReference type="PROSITE" id="PS51146"/>
    </source>
</evidence>
<keyword evidence="3" id="KW-1185">Reference proteome</keyword>
<dbReference type="PRINTS" id="PR01874">
    <property type="entry name" value="DNAREPAIRADA"/>
</dbReference>
<evidence type="ECO:0000313" key="3">
    <source>
        <dbReference type="Proteomes" id="UP000609651"/>
    </source>
</evidence>
<dbReference type="InterPro" id="IPR003593">
    <property type="entry name" value="AAA+_ATPase"/>
</dbReference>
<dbReference type="Gene3D" id="3.40.50.300">
    <property type="entry name" value="P-loop containing nucleotide triphosphate hydrolases"/>
    <property type="match status" value="3"/>
</dbReference>
<evidence type="ECO:0000313" key="2">
    <source>
        <dbReference type="EMBL" id="NNJ24342.1"/>
    </source>
</evidence>
<dbReference type="EC" id="2.7.11.1" evidence="2"/>
<name>A0ABX1V847_9PLAN</name>
<reference evidence="2 3" key="1">
    <citation type="journal article" date="2020" name="Syst. Appl. Microbiol.">
        <title>Alienimonas chondri sp. nov., a novel planctomycete isolated from the biofilm of the red alga Chondrus crispus.</title>
        <authorList>
            <person name="Vitorino I."/>
            <person name="Albuquerque L."/>
            <person name="Wiegand S."/>
            <person name="Kallscheuer N."/>
            <person name="da Costa M.S."/>
            <person name="Lobo-da-Cunha A."/>
            <person name="Jogler C."/>
            <person name="Lage O.M."/>
        </authorList>
    </citation>
    <scope>NUCLEOTIDE SEQUENCE [LARGE SCALE GENOMIC DNA]</scope>
    <source>
        <strain evidence="2 3">LzC2</strain>
    </source>
</reference>
<feature type="domain" description="KaiC" evidence="1">
    <location>
        <begin position="5"/>
        <end position="238"/>
    </location>
</feature>
<comment type="caution">
    <text evidence="2">The sequence shown here is derived from an EMBL/GenBank/DDBJ whole genome shotgun (WGS) entry which is preliminary data.</text>
</comment>
<keyword evidence="2" id="KW-0808">Transferase</keyword>
<feature type="domain" description="KaiC" evidence="1">
    <location>
        <begin position="239"/>
        <end position="473"/>
    </location>
</feature>
<dbReference type="InterPro" id="IPR010624">
    <property type="entry name" value="KaiC_dom"/>
</dbReference>
<dbReference type="PANTHER" id="PTHR42926">
    <property type="match status" value="1"/>
</dbReference>
<keyword evidence="2" id="KW-0418">Kinase</keyword>
<dbReference type="Proteomes" id="UP000609651">
    <property type="component" value="Unassembled WGS sequence"/>
</dbReference>
<dbReference type="InterPro" id="IPR014774">
    <property type="entry name" value="KaiC-like_dom"/>
</dbReference>